<dbReference type="InterPro" id="IPR003594">
    <property type="entry name" value="HATPase_dom"/>
</dbReference>
<dbReference type="InterPro" id="IPR005467">
    <property type="entry name" value="His_kinase_dom"/>
</dbReference>
<keyword evidence="6" id="KW-0902">Two-component regulatory system</keyword>
<feature type="transmembrane region" description="Helical" evidence="8">
    <location>
        <begin position="7"/>
        <end position="27"/>
    </location>
</feature>
<dbReference type="SMART" id="SM00387">
    <property type="entry name" value="HATPase_c"/>
    <property type="match status" value="1"/>
</dbReference>
<keyword evidence="3" id="KW-0597">Phosphoprotein</keyword>
<dbReference type="Gene3D" id="1.10.287.130">
    <property type="match status" value="1"/>
</dbReference>
<keyword evidence="8" id="KW-0472">Membrane</keyword>
<evidence type="ECO:0000256" key="7">
    <source>
        <dbReference type="SAM" id="MobiDB-lite"/>
    </source>
</evidence>
<dbReference type="RefSeq" id="WP_219876635.1">
    <property type="nucleotide sequence ID" value="NZ_JAHYXK010000004.1"/>
</dbReference>
<dbReference type="Proteomes" id="UP000813018">
    <property type="component" value="Unassembled WGS sequence"/>
</dbReference>
<evidence type="ECO:0000256" key="5">
    <source>
        <dbReference type="ARBA" id="ARBA00022777"/>
    </source>
</evidence>
<keyword evidence="5 10" id="KW-0418">Kinase</keyword>
<dbReference type="InterPro" id="IPR050736">
    <property type="entry name" value="Sensor_HK_Regulatory"/>
</dbReference>
<reference evidence="10 11" key="1">
    <citation type="journal article" date="2016" name="Int. J. Syst. Evol. Microbiol.">
        <title>Pontibacter aydingkolensis sp. nov., isolated from soil of a salt lake.</title>
        <authorList>
            <person name="Osman G."/>
            <person name="Zhang T."/>
            <person name="Lou K."/>
            <person name="Gao Y."/>
            <person name="Chang W."/>
            <person name="Lin Q."/>
            <person name="Yang H.M."/>
            <person name="Huo X.D."/>
            <person name="Wang N."/>
        </authorList>
    </citation>
    <scope>NUCLEOTIDE SEQUENCE [LARGE SCALE GENOMIC DNA]</scope>
    <source>
        <strain evidence="10 11">KACC 19255</strain>
    </source>
</reference>
<dbReference type="InterPro" id="IPR036097">
    <property type="entry name" value="HisK_dim/P_sf"/>
</dbReference>
<proteinExistence type="predicted"/>
<evidence type="ECO:0000256" key="2">
    <source>
        <dbReference type="ARBA" id="ARBA00012438"/>
    </source>
</evidence>
<dbReference type="CDD" id="cd00082">
    <property type="entry name" value="HisKA"/>
    <property type="match status" value="1"/>
</dbReference>
<evidence type="ECO:0000313" key="10">
    <source>
        <dbReference type="EMBL" id="MBW7466756.1"/>
    </source>
</evidence>
<feature type="transmembrane region" description="Helical" evidence="8">
    <location>
        <begin position="481"/>
        <end position="507"/>
    </location>
</feature>
<feature type="domain" description="Histidine kinase" evidence="9">
    <location>
        <begin position="522"/>
        <end position="740"/>
    </location>
</feature>
<comment type="caution">
    <text evidence="10">The sequence shown here is derived from an EMBL/GenBank/DDBJ whole genome shotgun (WGS) entry which is preliminary data.</text>
</comment>
<evidence type="ECO:0000256" key="6">
    <source>
        <dbReference type="ARBA" id="ARBA00023012"/>
    </source>
</evidence>
<evidence type="ECO:0000259" key="9">
    <source>
        <dbReference type="PROSITE" id="PS50109"/>
    </source>
</evidence>
<dbReference type="PRINTS" id="PR00344">
    <property type="entry name" value="BCTRLSENSOR"/>
</dbReference>
<dbReference type="InterPro" id="IPR003661">
    <property type="entry name" value="HisK_dim/P_dom"/>
</dbReference>
<feature type="compositionally biased region" description="Low complexity" evidence="7">
    <location>
        <begin position="102"/>
        <end position="118"/>
    </location>
</feature>
<organism evidence="10 11">
    <name type="scientific">Pontibacter aydingkolensis</name>
    <dbReference type="NCBI Taxonomy" id="1911536"/>
    <lineage>
        <taxon>Bacteria</taxon>
        <taxon>Pseudomonadati</taxon>
        <taxon>Bacteroidota</taxon>
        <taxon>Cytophagia</taxon>
        <taxon>Cytophagales</taxon>
        <taxon>Hymenobacteraceae</taxon>
        <taxon>Pontibacter</taxon>
    </lineage>
</organism>
<evidence type="ECO:0000313" key="11">
    <source>
        <dbReference type="Proteomes" id="UP000813018"/>
    </source>
</evidence>
<dbReference type="EC" id="2.7.13.3" evidence="2"/>
<dbReference type="PANTHER" id="PTHR43711:SF1">
    <property type="entry name" value="HISTIDINE KINASE 1"/>
    <property type="match status" value="1"/>
</dbReference>
<evidence type="ECO:0000256" key="3">
    <source>
        <dbReference type="ARBA" id="ARBA00022553"/>
    </source>
</evidence>
<dbReference type="PANTHER" id="PTHR43711">
    <property type="entry name" value="TWO-COMPONENT HISTIDINE KINASE"/>
    <property type="match status" value="1"/>
</dbReference>
<accession>A0ABS7CST0</accession>
<name>A0ABS7CST0_9BACT</name>
<keyword evidence="8" id="KW-0812">Transmembrane</keyword>
<evidence type="ECO:0000256" key="1">
    <source>
        <dbReference type="ARBA" id="ARBA00000085"/>
    </source>
</evidence>
<evidence type="ECO:0000256" key="4">
    <source>
        <dbReference type="ARBA" id="ARBA00022679"/>
    </source>
</evidence>
<dbReference type="GO" id="GO:0016301">
    <property type="term" value="F:kinase activity"/>
    <property type="evidence" value="ECO:0007669"/>
    <property type="project" value="UniProtKB-KW"/>
</dbReference>
<dbReference type="EMBL" id="JAHYXK010000004">
    <property type="protein sequence ID" value="MBW7466756.1"/>
    <property type="molecule type" value="Genomic_DNA"/>
</dbReference>
<feature type="compositionally biased region" description="Basic and acidic residues" evidence="7">
    <location>
        <begin position="119"/>
        <end position="138"/>
    </location>
</feature>
<feature type="region of interest" description="Disordered" evidence="7">
    <location>
        <begin position="88"/>
        <end position="145"/>
    </location>
</feature>
<dbReference type="Pfam" id="PF00512">
    <property type="entry name" value="HisKA"/>
    <property type="match status" value="1"/>
</dbReference>
<dbReference type="Gene3D" id="3.30.565.10">
    <property type="entry name" value="Histidine kinase-like ATPase, C-terminal domain"/>
    <property type="match status" value="1"/>
</dbReference>
<dbReference type="SUPFAM" id="SSF47384">
    <property type="entry name" value="Homodimeric domain of signal transducing histidine kinase"/>
    <property type="match status" value="1"/>
</dbReference>
<dbReference type="SUPFAM" id="SSF55874">
    <property type="entry name" value="ATPase domain of HSP90 chaperone/DNA topoisomerase II/histidine kinase"/>
    <property type="match status" value="1"/>
</dbReference>
<sequence>MSKNVIIGVLVLMSISLLGVVGLQLYWINDAIQVKQAEFDRSVNEALAKVVEKLETQEAANVVANQFATLQSDSSAFNSVKAEAIPTSSSESVKVGNKETPAAKQTAKAAPAASIAGAKKTEADKPRERQGDKEHESNKSFTIEGSASAPKKDVRLYFSKSDSVKVKQALRDLSGTRKTIVPSTINGNATQYQRLSPSGSESLSVAHLRKGSVYQLEQVTDTIKFFRMDNRSVRISVDTLKTMAFRMDSLLRLSKRPNKFRPVEIASIDVRNDSIFITKGDNSKPVYVNHNPSIQHTGMPVTKNRTYSRSLQHTAAESETHFFKFYAPTATSPATARTFSHTKDTIQAVIKPLNPARVPNKKTNASAISKIEVKKDMLNDVVQKMVVEYVVKDKPLQKRMNLQTLPNLIQSELENKGINLDFGYWVVAGKNDTVAANNLQPLKKLHLPKYKASLFPNDIFDKPDYLGLYFADSRTYAIKSLWGMLSLSALFTLVMIATFGTTIHIIYKQKKLSEMKNDFINNMTHEFKTPIATISLATDAISNPKIYEHPEKVQHYTSIIRQENKRMNVQVENVLQIAQLEKNDFKLTFKPVDVHILITKAIESIRLQVEERLGQINIQLNALQHELSSDEVHLFNVICNLLDNANKYSPSTPEINLVTQNVDGGLLIAVEDKGMGMSKETQQRVFDKFYRVPTGNLHNVKGFGLGLSYVKAIVQAHKGNVRLKSEPGKGSRFEIFLPLS</sequence>
<keyword evidence="11" id="KW-1185">Reference proteome</keyword>
<dbReference type="InterPro" id="IPR004358">
    <property type="entry name" value="Sig_transdc_His_kin-like_C"/>
</dbReference>
<protein>
    <recommendedName>
        <fullName evidence="2">histidine kinase</fullName>
        <ecNumber evidence="2">2.7.13.3</ecNumber>
    </recommendedName>
</protein>
<dbReference type="InterPro" id="IPR036890">
    <property type="entry name" value="HATPase_C_sf"/>
</dbReference>
<dbReference type="Pfam" id="PF02518">
    <property type="entry name" value="HATPase_c"/>
    <property type="match status" value="1"/>
</dbReference>
<dbReference type="PROSITE" id="PS50109">
    <property type="entry name" value="HIS_KIN"/>
    <property type="match status" value="1"/>
</dbReference>
<keyword evidence="8" id="KW-1133">Transmembrane helix</keyword>
<keyword evidence="4" id="KW-0808">Transferase</keyword>
<comment type="catalytic activity">
    <reaction evidence="1">
        <text>ATP + protein L-histidine = ADP + protein N-phospho-L-histidine.</text>
        <dbReference type="EC" id="2.7.13.3"/>
    </reaction>
</comment>
<gene>
    <name evidence="10" type="ORF">K0O23_06730</name>
</gene>
<evidence type="ECO:0000256" key="8">
    <source>
        <dbReference type="SAM" id="Phobius"/>
    </source>
</evidence>
<dbReference type="SMART" id="SM00388">
    <property type="entry name" value="HisKA"/>
    <property type="match status" value="1"/>
</dbReference>